<dbReference type="AlphaFoldDB" id="A0ABD5M794"/>
<dbReference type="Proteomes" id="UP001570511">
    <property type="component" value="Unassembled WGS sequence"/>
</dbReference>
<evidence type="ECO:0000313" key="3">
    <source>
        <dbReference type="Proteomes" id="UP001570511"/>
    </source>
</evidence>
<feature type="compositionally biased region" description="Polar residues" evidence="1">
    <location>
        <begin position="94"/>
        <end position="104"/>
    </location>
</feature>
<feature type="compositionally biased region" description="Basic and acidic residues" evidence="1">
    <location>
        <begin position="8"/>
        <end position="27"/>
    </location>
</feature>
<accession>A0ABD5M794</accession>
<keyword evidence="3" id="KW-1185">Reference proteome</keyword>
<reference evidence="2 3" key="1">
    <citation type="submission" date="2024-08" db="EMBL/GenBank/DDBJ databases">
        <title>Halobellus sp. MBLA0158 whole genome sequence.</title>
        <authorList>
            <person name="Hwang C.Y."/>
            <person name="Cho E.-S."/>
            <person name="Seo M.-J."/>
        </authorList>
    </citation>
    <scope>NUCLEOTIDE SEQUENCE [LARGE SCALE GENOMIC DNA]</scope>
    <source>
        <strain evidence="2 3">MBLA0158</strain>
    </source>
</reference>
<dbReference type="PANTHER" id="PTHR16537">
    <property type="entry name" value="SJOEGREN SYNDROME/SCLERODERMA AUTOANTIGEN 1"/>
    <property type="match status" value="1"/>
</dbReference>
<evidence type="ECO:0000256" key="1">
    <source>
        <dbReference type="SAM" id="MobiDB-lite"/>
    </source>
</evidence>
<feature type="region of interest" description="Disordered" evidence="1">
    <location>
        <begin position="1"/>
        <end position="35"/>
    </location>
</feature>
<comment type="caution">
    <text evidence="2">The sequence shown here is derived from an EMBL/GenBank/DDBJ whole genome shotgun (WGS) entry which is preliminary data.</text>
</comment>
<protein>
    <submittedName>
        <fullName evidence="2">Sjogren's syndrome/scleroderma autoantigen 1 family protein</fullName>
    </submittedName>
</protein>
<feature type="region of interest" description="Disordered" evidence="1">
    <location>
        <begin position="212"/>
        <end position="242"/>
    </location>
</feature>
<proteinExistence type="predicted"/>
<organism evidence="2 3">
    <name type="scientific">Halobellus rubicundus</name>
    <dbReference type="NCBI Taxonomy" id="2996466"/>
    <lineage>
        <taxon>Archaea</taxon>
        <taxon>Methanobacteriati</taxon>
        <taxon>Methanobacteriota</taxon>
        <taxon>Stenosarchaea group</taxon>
        <taxon>Halobacteria</taxon>
        <taxon>Halobacteriales</taxon>
        <taxon>Haloferacaceae</taxon>
        <taxon>Halobellus</taxon>
    </lineage>
</organism>
<dbReference type="InterPro" id="IPR009563">
    <property type="entry name" value="SSSCA1"/>
</dbReference>
<gene>
    <name evidence="2" type="ORF">OS889_01990</name>
</gene>
<feature type="region of interest" description="Disordered" evidence="1">
    <location>
        <begin position="66"/>
        <end position="197"/>
    </location>
</feature>
<evidence type="ECO:0000313" key="2">
    <source>
        <dbReference type="EMBL" id="MFA1609780.1"/>
    </source>
</evidence>
<sequence length="242" mass="25494">MSDFDEEAERRRLREKYEKDEERRKETQQMSELLLKGATMTNQHCGECGSPIFRYDGQEFCPSCQRVAGEAGTESDAGSEAASAESAEADEAAQSTPETPQQGDQRPGEPSPTPDANAGADSIDVDAVGPVDEAQDAGEAGLEASTMPERPGAAGQRDTDPGRVPGGTARSGSGNDPAESVPERRPESGATEASDVGSARAALLRALTRHAELAEATDDPRRAKDHLAAAREASEALDALDR</sequence>
<dbReference type="EMBL" id="JBGNYA010000001">
    <property type="protein sequence ID" value="MFA1609780.1"/>
    <property type="molecule type" value="Genomic_DNA"/>
</dbReference>
<dbReference type="InterPro" id="IPR051888">
    <property type="entry name" value="UPF0148_domain"/>
</dbReference>
<feature type="compositionally biased region" description="Low complexity" evidence="1">
    <location>
        <begin position="68"/>
        <end position="86"/>
    </location>
</feature>
<dbReference type="RefSeq" id="WP_372386815.1">
    <property type="nucleotide sequence ID" value="NZ_JBGNYA010000001.1"/>
</dbReference>
<dbReference type="Pfam" id="PF06677">
    <property type="entry name" value="Auto_anti-p27"/>
    <property type="match status" value="1"/>
</dbReference>
<dbReference type="PANTHER" id="PTHR16537:SF1">
    <property type="entry name" value="PROTEIN ZNRD2"/>
    <property type="match status" value="1"/>
</dbReference>
<name>A0ABD5M794_9EURY</name>